<dbReference type="AlphaFoldDB" id="A0A5J4TKY5"/>
<sequence length="116" mass="12898">MQVLKEIFWWKSMVTRNKPIQATIALAQTAVATVENLTHWGATLKLQDPAQEIETDNSTDAFNINRASAAVALAKLVDRTPEKAEVLNLQLHTFHNPGVTNRILDSLSRLATQGDY</sequence>
<evidence type="ECO:0000313" key="2">
    <source>
        <dbReference type="Proteomes" id="UP000324800"/>
    </source>
</evidence>
<comment type="caution">
    <text evidence="1">The sequence shown here is derived from an EMBL/GenBank/DDBJ whole genome shotgun (WGS) entry which is preliminary data.</text>
</comment>
<name>A0A5J4TKY5_9EUKA</name>
<evidence type="ECO:0000313" key="1">
    <source>
        <dbReference type="EMBL" id="KAA6358887.1"/>
    </source>
</evidence>
<protein>
    <submittedName>
        <fullName evidence="1">Uncharacterized protein</fullName>
    </submittedName>
</protein>
<dbReference type="Proteomes" id="UP000324800">
    <property type="component" value="Unassembled WGS sequence"/>
</dbReference>
<gene>
    <name evidence="1" type="ORF">EZS28_045587</name>
</gene>
<reference evidence="1 2" key="1">
    <citation type="submission" date="2019-03" db="EMBL/GenBank/DDBJ databases">
        <title>Single cell metagenomics reveals metabolic interactions within the superorganism composed of flagellate Streblomastix strix and complex community of Bacteroidetes bacteria on its surface.</title>
        <authorList>
            <person name="Treitli S.C."/>
            <person name="Kolisko M."/>
            <person name="Husnik F."/>
            <person name="Keeling P."/>
            <person name="Hampl V."/>
        </authorList>
    </citation>
    <scope>NUCLEOTIDE SEQUENCE [LARGE SCALE GENOMIC DNA]</scope>
    <source>
        <strain evidence="1">ST1C</strain>
    </source>
</reference>
<organism evidence="1 2">
    <name type="scientific">Streblomastix strix</name>
    <dbReference type="NCBI Taxonomy" id="222440"/>
    <lineage>
        <taxon>Eukaryota</taxon>
        <taxon>Metamonada</taxon>
        <taxon>Preaxostyla</taxon>
        <taxon>Oxymonadida</taxon>
        <taxon>Streblomastigidae</taxon>
        <taxon>Streblomastix</taxon>
    </lineage>
</organism>
<dbReference type="EMBL" id="SNRW01029216">
    <property type="protein sequence ID" value="KAA6358887.1"/>
    <property type="molecule type" value="Genomic_DNA"/>
</dbReference>
<proteinExistence type="predicted"/>
<accession>A0A5J4TKY5</accession>